<dbReference type="PANTHER" id="PTHR31319:SF98">
    <property type="entry name" value="TRANSCRIPTION FACTOR GHD7"/>
    <property type="match status" value="1"/>
</dbReference>
<dbReference type="EMBL" id="CM016558">
    <property type="protein sequence ID" value="TKW02916.1"/>
    <property type="molecule type" value="Genomic_DNA"/>
</dbReference>
<keyword evidence="2 3" id="KW-0539">Nucleus</keyword>
<gene>
    <name evidence="5" type="ORF">SEVIR_7G031000v2</name>
</gene>
<dbReference type="GO" id="GO:0005634">
    <property type="term" value="C:nucleus"/>
    <property type="evidence" value="ECO:0007669"/>
    <property type="project" value="UniProtKB-SubCell"/>
</dbReference>
<comment type="subcellular location">
    <subcellularLocation>
        <location evidence="1 3">Nucleus</location>
    </subcellularLocation>
</comment>
<dbReference type="Proteomes" id="UP000298652">
    <property type="component" value="Chromosome 7"/>
</dbReference>
<dbReference type="InterPro" id="IPR045281">
    <property type="entry name" value="CONSTANS-like"/>
</dbReference>
<organism evidence="5 6">
    <name type="scientific">Setaria viridis</name>
    <name type="common">Green bristlegrass</name>
    <name type="synonym">Setaria italica subsp. viridis</name>
    <dbReference type="NCBI Taxonomy" id="4556"/>
    <lineage>
        <taxon>Eukaryota</taxon>
        <taxon>Viridiplantae</taxon>
        <taxon>Streptophyta</taxon>
        <taxon>Embryophyta</taxon>
        <taxon>Tracheophyta</taxon>
        <taxon>Spermatophyta</taxon>
        <taxon>Magnoliopsida</taxon>
        <taxon>Liliopsida</taxon>
        <taxon>Poales</taxon>
        <taxon>Poaceae</taxon>
        <taxon>PACMAD clade</taxon>
        <taxon>Panicoideae</taxon>
        <taxon>Panicodae</taxon>
        <taxon>Paniceae</taxon>
        <taxon>Cenchrinae</taxon>
        <taxon>Setaria</taxon>
    </lineage>
</organism>
<name>A0A4V6D3J7_SETVI</name>
<feature type="domain" description="CCT" evidence="4">
    <location>
        <begin position="204"/>
        <end position="246"/>
    </location>
</feature>
<evidence type="ECO:0000256" key="1">
    <source>
        <dbReference type="ARBA" id="ARBA00004123"/>
    </source>
</evidence>
<sequence length="276" mass="30538">MTSNPSILFLLHTISIDKKPLRSIDRSMSGPTCSACGASACCPHLLHAGADDSRAAFSIFTGEVHDHHQPGTQQPPGSLHEFQFFGQDDHESIAWLFDDPPPAVGDDQSPVENQPHQRPPAFDPFGPQYHPGKGLTFEVSLGQGEVDARLGLGGGAPHTETAASATIMSFCGSTFTDAASSRLKEPILINNQLQRPADPSSMEREAKLMRYKEKRTRRRYEKQIRYASRKAYAEMRPRLRGRFTKVPEASAPRQPALATTCYDHSRLDLGRCWFHA</sequence>
<protein>
    <recommendedName>
        <fullName evidence="4">CCT domain-containing protein</fullName>
    </recommendedName>
</protein>
<dbReference type="PROSITE" id="PS51017">
    <property type="entry name" value="CCT"/>
    <property type="match status" value="1"/>
</dbReference>
<evidence type="ECO:0000256" key="3">
    <source>
        <dbReference type="PROSITE-ProRule" id="PRU00357"/>
    </source>
</evidence>
<proteinExistence type="predicted"/>
<dbReference type="GO" id="GO:0009909">
    <property type="term" value="P:regulation of flower development"/>
    <property type="evidence" value="ECO:0007669"/>
    <property type="project" value="InterPro"/>
</dbReference>
<accession>A0A4V6D3J7</accession>
<dbReference type="AlphaFoldDB" id="A0A4V6D3J7"/>
<evidence type="ECO:0000259" key="4">
    <source>
        <dbReference type="PROSITE" id="PS51017"/>
    </source>
</evidence>
<dbReference type="InterPro" id="IPR010402">
    <property type="entry name" value="CCT_domain"/>
</dbReference>
<keyword evidence="6" id="KW-1185">Reference proteome</keyword>
<dbReference type="Pfam" id="PF06203">
    <property type="entry name" value="CCT"/>
    <property type="match status" value="1"/>
</dbReference>
<dbReference type="PANTHER" id="PTHR31319">
    <property type="entry name" value="ZINC FINGER PROTEIN CONSTANS-LIKE 4"/>
    <property type="match status" value="1"/>
</dbReference>
<reference evidence="5" key="1">
    <citation type="submission" date="2019-03" db="EMBL/GenBank/DDBJ databases">
        <title>WGS assembly of Setaria viridis.</title>
        <authorList>
            <person name="Huang P."/>
            <person name="Jenkins J."/>
            <person name="Grimwood J."/>
            <person name="Barry K."/>
            <person name="Healey A."/>
            <person name="Mamidi S."/>
            <person name="Sreedasyam A."/>
            <person name="Shu S."/>
            <person name="Feldman M."/>
            <person name="Wu J."/>
            <person name="Yu Y."/>
            <person name="Chen C."/>
            <person name="Johnson J."/>
            <person name="Rokhsar D."/>
            <person name="Baxter I."/>
            <person name="Schmutz J."/>
            <person name="Brutnell T."/>
            <person name="Kellogg E."/>
        </authorList>
    </citation>
    <scope>NUCLEOTIDE SEQUENCE [LARGE SCALE GENOMIC DNA]</scope>
</reference>
<dbReference type="GO" id="GO:0003700">
    <property type="term" value="F:DNA-binding transcription factor activity"/>
    <property type="evidence" value="ECO:0007669"/>
    <property type="project" value="TreeGrafter"/>
</dbReference>
<dbReference type="Gramene" id="TKW02916">
    <property type="protein sequence ID" value="TKW02916"/>
    <property type="gene ID" value="SEVIR_7G031000v2"/>
</dbReference>
<evidence type="ECO:0000313" key="5">
    <source>
        <dbReference type="EMBL" id="TKW02916.1"/>
    </source>
</evidence>
<evidence type="ECO:0000256" key="2">
    <source>
        <dbReference type="ARBA" id="ARBA00023242"/>
    </source>
</evidence>
<dbReference type="OMA" id="FFAQGQH"/>
<evidence type="ECO:0000313" key="6">
    <source>
        <dbReference type="Proteomes" id="UP000298652"/>
    </source>
</evidence>